<feature type="transmembrane region" description="Helical" evidence="1">
    <location>
        <begin position="40"/>
        <end position="59"/>
    </location>
</feature>
<sequence>MSSRGVRVGRGVAAASVATLLAGLSHTIGGGAVPLGPGAALAYTFAVLVCIGLAGRGFSTWRLGASVVVSQLAYHALFAVTGGSAAGSAAPEHHLSSAAMSADLVHVMPTMTGGDSAMWIAHGAAAAVTILALRRGELAVRAIAGVVIAVVRTLSLELARVVPVVLVRLGASVIRVVSHDAEVLLSSMRHRGPPVAGAFA</sequence>
<keyword evidence="1" id="KW-1133">Transmembrane helix</keyword>
<dbReference type="EMBL" id="SSSN01000005">
    <property type="protein sequence ID" value="THG34491.1"/>
    <property type="molecule type" value="Genomic_DNA"/>
</dbReference>
<protein>
    <submittedName>
        <fullName evidence="2">Uncharacterized protein</fullName>
    </submittedName>
</protein>
<feature type="transmembrane region" description="Helical" evidence="1">
    <location>
        <begin position="71"/>
        <end position="90"/>
    </location>
</feature>
<name>A0A4S4FW17_9MICO</name>
<evidence type="ECO:0000313" key="3">
    <source>
        <dbReference type="Proteomes" id="UP000307380"/>
    </source>
</evidence>
<dbReference type="Proteomes" id="UP000307380">
    <property type="component" value="Unassembled WGS sequence"/>
</dbReference>
<dbReference type="RefSeq" id="WP_136424289.1">
    <property type="nucleotide sequence ID" value="NZ_SSSN01000005.1"/>
</dbReference>
<evidence type="ECO:0000313" key="2">
    <source>
        <dbReference type="EMBL" id="THG34491.1"/>
    </source>
</evidence>
<proteinExistence type="predicted"/>
<accession>A0A4S4FW17</accession>
<keyword evidence="1" id="KW-0472">Membrane</keyword>
<dbReference type="AlphaFoldDB" id="A0A4S4FW17"/>
<reference evidence="2 3" key="1">
    <citation type="submission" date="2019-04" db="EMBL/GenBank/DDBJ databases">
        <authorList>
            <person name="Jiang L."/>
        </authorList>
    </citation>
    <scope>NUCLEOTIDE SEQUENCE [LARGE SCALE GENOMIC DNA]</scope>
    <source>
        <strain evidence="2 3">YIM 131861</strain>
    </source>
</reference>
<dbReference type="OrthoDB" id="5125396at2"/>
<keyword evidence="3" id="KW-1185">Reference proteome</keyword>
<organism evidence="2 3">
    <name type="scientific">Orlajensenia flava</name>
    <dbReference type="NCBI Taxonomy" id="2565934"/>
    <lineage>
        <taxon>Bacteria</taxon>
        <taxon>Bacillati</taxon>
        <taxon>Actinomycetota</taxon>
        <taxon>Actinomycetes</taxon>
        <taxon>Micrococcales</taxon>
        <taxon>Microbacteriaceae</taxon>
        <taxon>Orlajensenia</taxon>
    </lineage>
</organism>
<feature type="transmembrane region" description="Helical" evidence="1">
    <location>
        <begin position="116"/>
        <end position="133"/>
    </location>
</feature>
<keyword evidence="1" id="KW-0812">Transmembrane</keyword>
<comment type="caution">
    <text evidence="2">The sequence shown here is derived from an EMBL/GenBank/DDBJ whole genome shotgun (WGS) entry which is preliminary data.</text>
</comment>
<evidence type="ECO:0000256" key="1">
    <source>
        <dbReference type="SAM" id="Phobius"/>
    </source>
</evidence>
<gene>
    <name evidence="2" type="ORF">E6C70_09540</name>
</gene>